<dbReference type="Gene3D" id="3.30.70.1320">
    <property type="entry name" value="Multidrug efflux transporter AcrB pore domain like"/>
    <property type="match status" value="1"/>
</dbReference>
<proteinExistence type="predicted"/>
<feature type="transmembrane region" description="Helical" evidence="1">
    <location>
        <begin position="468"/>
        <end position="496"/>
    </location>
</feature>
<dbReference type="Proteomes" id="UP000646484">
    <property type="component" value="Unassembled WGS sequence"/>
</dbReference>
<keyword evidence="1" id="KW-0472">Membrane</keyword>
<feature type="transmembrane region" description="Helical" evidence="1">
    <location>
        <begin position="960"/>
        <end position="979"/>
    </location>
</feature>
<evidence type="ECO:0000313" key="2">
    <source>
        <dbReference type="EMBL" id="MBC5623464.1"/>
    </source>
</evidence>
<dbReference type="Gene3D" id="3.30.70.1430">
    <property type="entry name" value="Multidrug efflux transporter AcrB pore domain"/>
    <property type="match status" value="2"/>
</dbReference>
<feature type="transmembrane region" description="Helical" evidence="1">
    <location>
        <begin position="436"/>
        <end position="456"/>
    </location>
</feature>
<dbReference type="InterPro" id="IPR027463">
    <property type="entry name" value="AcrB_DN_DC_subdom"/>
</dbReference>
<dbReference type="Gene3D" id="3.30.2090.10">
    <property type="entry name" value="Multidrug efflux transporter AcrB TolC docking domain, DN and DC subdomains"/>
    <property type="match status" value="2"/>
</dbReference>
<gene>
    <name evidence="2" type="ORF">H8S64_20415</name>
</gene>
<feature type="transmembrane region" description="Helical" evidence="1">
    <location>
        <begin position="340"/>
        <end position="359"/>
    </location>
</feature>
<protein>
    <submittedName>
        <fullName evidence="2">Efflux RND transporter permease subunit</fullName>
    </submittedName>
</protein>
<feature type="transmembrane region" description="Helical" evidence="1">
    <location>
        <begin position="861"/>
        <end position="880"/>
    </location>
</feature>
<dbReference type="SUPFAM" id="SSF82866">
    <property type="entry name" value="Multidrug efflux transporter AcrB transmembrane domain"/>
    <property type="match status" value="2"/>
</dbReference>
<keyword evidence="1" id="KW-1133">Transmembrane helix</keyword>
<dbReference type="Pfam" id="PF00873">
    <property type="entry name" value="ACR_tran"/>
    <property type="match status" value="1"/>
</dbReference>
<evidence type="ECO:0000256" key="1">
    <source>
        <dbReference type="SAM" id="Phobius"/>
    </source>
</evidence>
<comment type="caution">
    <text evidence="2">The sequence shown here is derived from an EMBL/GenBank/DDBJ whole genome shotgun (WGS) entry which is preliminary data.</text>
</comment>
<dbReference type="RefSeq" id="WP_186978513.1">
    <property type="nucleotide sequence ID" value="NZ_JACOOH010000011.1"/>
</dbReference>
<sequence>MKKKFNFVHWTMVNYRISMLIVILMFIFGILGINRMPKQEFPEFTVRQGVVVGVYPGASVNEVEEQLTKPLERFLFTYKEVKRAKTISTSQHGMCYIMVELNDNVNNKDEVWSKIKHGLSLFKSQLPSGVVAVIANDDFGDTSALLIAVESDKRSYRELQTYTDELGDRLRQVESVSNIRSYGAIKEQITIYTDQERMAVYGINEKLLSGILFSQGFTTSGGSIENEEINIPLHISPALCSEEEIANQIIYSDPRNNVVRIKDIARVTREYDMSESYIKNNGHPCVILSLEMRGGYDIVEYGRNVDKVLDDYREHVLPADVSISRIADQAKVVGDSVSSFLHELIIAMIIIILVMMILFPFRSALVAAITIPFATFISVGIMYLCGIPLNTVTLAALIVVLGMIVDDSIVIIDGYLDYLNKGYSRWYAAITSANRYFLPMLLATACICAIFFPILFTLTGQIGDFVTYFPWTITINLMVSLVLAVTTIPLLNTWIIRKRYIKTDKKRLTDHVQRLYERILGWTFRHPWLTIGSGIASVLVAIMIIPLLQYRMFPVADRDQFAVEIYLAEGTPLSRTEQVADSVYALLKEDGRVTSITSFIGCSSPRFQTSYAPQMPAKNYAQFIVNTTSIEDTEDILDKYTNRYADLFPDAHVKFKQLDFQLVPELEFRFQGENIDSLHRAADLLMSRMRLMPELARVYTNYDVPRPVMEITLDPVAASQLGLTRTAMALNLSIATTGIPVGSVWEGDYALPVIMKNARKDSLTAQNIKDLYLPATTSPTSVPVRQIADVKPAWHESKIVHRNGMRCLSVIADLRRGENTLETLSKINKMIDGELQGQFPAGLSPEVGGEYEYDMETLPPIMSGLGIAMVIIFFFILTSFRKFGITAVAMLAMSLCLFGAMIGLWIAGKTISITSVFGFITLLGMIVRNVILMYQHADDRRVNHRETAREAAYDAGKRRMVPIFLTTATTAVGVIPMIFSNSTFWTPVGVTIFAGGIGSLLLVITILPVVYWKLYSKNDKRLKS</sequence>
<feature type="transmembrane region" description="Helical" evidence="1">
    <location>
        <begin position="12"/>
        <end position="33"/>
    </location>
</feature>
<feature type="transmembrane region" description="Helical" evidence="1">
    <location>
        <begin position="528"/>
        <end position="548"/>
    </location>
</feature>
<dbReference type="Gene3D" id="1.20.1640.10">
    <property type="entry name" value="Multidrug efflux transporter AcrB transmembrane domain"/>
    <property type="match status" value="2"/>
</dbReference>
<reference evidence="2 3" key="1">
    <citation type="submission" date="2020-08" db="EMBL/GenBank/DDBJ databases">
        <title>Genome public.</title>
        <authorList>
            <person name="Liu C."/>
            <person name="Sun Q."/>
        </authorList>
    </citation>
    <scope>NUCLEOTIDE SEQUENCE [LARGE SCALE GENOMIC DNA]</scope>
    <source>
        <strain evidence="2 3">NSJ-56</strain>
    </source>
</reference>
<dbReference type="InterPro" id="IPR001036">
    <property type="entry name" value="Acrflvin-R"/>
</dbReference>
<dbReference type="PRINTS" id="PR00702">
    <property type="entry name" value="ACRIFLAVINRP"/>
</dbReference>
<feature type="transmembrane region" description="Helical" evidence="1">
    <location>
        <begin position="991"/>
        <end position="1014"/>
    </location>
</feature>
<feature type="transmembrane region" description="Helical" evidence="1">
    <location>
        <begin position="887"/>
        <end position="907"/>
    </location>
</feature>
<dbReference type="EMBL" id="JACOOH010000011">
    <property type="protein sequence ID" value="MBC5623464.1"/>
    <property type="molecule type" value="Genomic_DNA"/>
</dbReference>
<accession>A0ABR7D6P6</accession>
<dbReference type="PANTHER" id="PTHR32063:SF18">
    <property type="entry name" value="CATION EFFLUX SYSTEM PROTEIN"/>
    <property type="match status" value="1"/>
</dbReference>
<feature type="transmembrane region" description="Helical" evidence="1">
    <location>
        <begin position="366"/>
        <end position="389"/>
    </location>
</feature>
<keyword evidence="1" id="KW-0812">Transmembrane</keyword>
<dbReference type="PANTHER" id="PTHR32063">
    <property type="match status" value="1"/>
</dbReference>
<dbReference type="SUPFAM" id="SSF82693">
    <property type="entry name" value="Multidrug efflux transporter AcrB pore domain, PN1, PN2, PC1 and PC2 subdomains"/>
    <property type="match status" value="3"/>
</dbReference>
<feature type="transmembrane region" description="Helical" evidence="1">
    <location>
        <begin position="395"/>
        <end position="416"/>
    </location>
</feature>
<keyword evidence="3" id="KW-1185">Reference proteome</keyword>
<dbReference type="Gene3D" id="3.30.70.1440">
    <property type="entry name" value="Multidrug efflux transporter AcrB pore domain"/>
    <property type="match status" value="1"/>
</dbReference>
<feature type="transmembrane region" description="Helical" evidence="1">
    <location>
        <begin position="913"/>
        <end position="931"/>
    </location>
</feature>
<evidence type="ECO:0000313" key="3">
    <source>
        <dbReference type="Proteomes" id="UP000646484"/>
    </source>
</evidence>
<name>A0ABR7D6P6_9BACT</name>
<dbReference type="SUPFAM" id="SSF82714">
    <property type="entry name" value="Multidrug efflux transporter AcrB TolC docking domain, DN and DC subdomains"/>
    <property type="match status" value="2"/>
</dbReference>
<organism evidence="2 3">
    <name type="scientific">Butyricimonas hominis</name>
    <dbReference type="NCBI Taxonomy" id="2763032"/>
    <lineage>
        <taxon>Bacteria</taxon>
        <taxon>Pseudomonadati</taxon>
        <taxon>Bacteroidota</taxon>
        <taxon>Bacteroidia</taxon>
        <taxon>Bacteroidales</taxon>
        <taxon>Odoribacteraceae</taxon>
        <taxon>Butyricimonas</taxon>
    </lineage>
</organism>